<gene>
    <name evidence="3" type="ORF">IDM48_05540</name>
</gene>
<keyword evidence="1" id="KW-1133">Transmembrane helix</keyword>
<evidence type="ECO:0000313" key="3">
    <source>
        <dbReference type="EMBL" id="QNV40845.1"/>
    </source>
</evidence>
<proteinExistence type="predicted"/>
<sequence length="469" mass="53367">MNTPEVPVYRGETARKKRRKYHLIPKTRFTAGATDSIFFVFAGLAASVLTLLIFQQGLQNSWLNLALLFLFWAFTAYLTLPRLHAIFTRIYVPEYFIGRTRTNDGLLGDPINLGFRGTAEQIHEVMTQAGWSRADDITLKSSWGIVKSTLTRKSYPEAPISPLQLFGNIQAFAYQLEVDGNPLKRHHVRFWKSPEGWVLPGGQKVDWIAAATYDTGVGFSFFTLQITHRIDAETDYERDYILDTIQYVAPGTDVQVIEDFSTGYHSRNGGGDNIVTDGNLPIVQLHNQPKHRSVRDDRINLHSASDIARKLPMNLLVGSVMVALWGLVQGVQLLYRLRNPLDIQEMVSSEPTLQQIVDYLGGEKFIETFESFLPYGVVLFVAMLWFLAWRLLKGSSRARLFTLDLLAFAFLVLLFRTYVWGKHLELITILGQMTILVFAMLAYTSDQARRYTEKAKTLKTPWLSKSDLK</sequence>
<evidence type="ECO:0000259" key="2">
    <source>
        <dbReference type="Pfam" id="PF14067"/>
    </source>
</evidence>
<feature type="transmembrane region" description="Helical" evidence="1">
    <location>
        <begin position="372"/>
        <end position="389"/>
    </location>
</feature>
<feature type="transmembrane region" description="Helical" evidence="1">
    <location>
        <begin position="315"/>
        <end position="335"/>
    </location>
</feature>
<dbReference type="Pfam" id="PF14067">
    <property type="entry name" value="LssY_C"/>
    <property type="match status" value="1"/>
</dbReference>
<dbReference type="InterPro" id="IPR025902">
    <property type="entry name" value="LssY-like-C_dom"/>
</dbReference>
<reference evidence="3 4" key="1">
    <citation type="submission" date="2020-09" db="EMBL/GenBank/DDBJ databases">
        <title>Investigation of environmental microbe.</title>
        <authorList>
            <person name="Ou Y."/>
            <person name="Kang Q."/>
        </authorList>
    </citation>
    <scope>NUCLEOTIDE SEQUENCE [LARGE SCALE GENOMIC DNA]</scope>
    <source>
        <strain evidence="3 4">KJZ-9</strain>
    </source>
</reference>
<name>A0A7H2BME9_9MICC</name>
<dbReference type="EMBL" id="CP061538">
    <property type="protein sequence ID" value="QNV40845.1"/>
    <property type="molecule type" value="Genomic_DNA"/>
</dbReference>
<organism evidence="3 4">
    <name type="scientific">Rothia amarae</name>
    <dbReference type="NCBI Taxonomy" id="169480"/>
    <lineage>
        <taxon>Bacteria</taxon>
        <taxon>Bacillati</taxon>
        <taxon>Actinomycetota</taxon>
        <taxon>Actinomycetes</taxon>
        <taxon>Micrococcales</taxon>
        <taxon>Micrococcaceae</taxon>
        <taxon>Rothia</taxon>
    </lineage>
</organism>
<dbReference type="Proteomes" id="UP000516421">
    <property type="component" value="Chromosome"/>
</dbReference>
<feature type="transmembrane region" description="Helical" evidence="1">
    <location>
        <begin position="426"/>
        <end position="444"/>
    </location>
</feature>
<keyword evidence="4" id="KW-1185">Reference proteome</keyword>
<dbReference type="AlphaFoldDB" id="A0A7H2BME9"/>
<dbReference type="RefSeq" id="WP_151144682.1">
    <property type="nucleotide sequence ID" value="NZ_BAAAHX010000004.1"/>
</dbReference>
<keyword evidence="1" id="KW-0472">Membrane</keyword>
<accession>A0A7H2BME9</accession>
<feature type="transmembrane region" description="Helical" evidence="1">
    <location>
        <begin position="61"/>
        <end position="80"/>
    </location>
</feature>
<feature type="transmembrane region" description="Helical" evidence="1">
    <location>
        <begin position="36"/>
        <end position="55"/>
    </location>
</feature>
<keyword evidence="1" id="KW-0812">Transmembrane</keyword>
<evidence type="ECO:0000256" key="1">
    <source>
        <dbReference type="SAM" id="Phobius"/>
    </source>
</evidence>
<feature type="domain" description="LssY-like C-terminal" evidence="2">
    <location>
        <begin position="90"/>
        <end position="280"/>
    </location>
</feature>
<evidence type="ECO:0000313" key="4">
    <source>
        <dbReference type="Proteomes" id="UP000516421"/>
    </source>
</evidence>
<dbReference type="KEGG" id="rama:IDM48_05540"/>
<protein>
    <submittedName>
        <fullName evidence="3">LssY C-terminal domain-containing protein</fullName>
    </submittedName>
</protein>
<feature type="transmembrane region" description="Helical" evidence="1">
    <location>
        <begin position="401"/>
        <end position="420"/>
    </location>
</feature>